<comment type="caution">
    <text evidence="11">The sequence shown here is derived from an EMBL/GenBank/DDBJ whole genome shotgun (WGS) entry which is preliminary data.</text>
</comment>
<dbReference type="InterPro" id="IPR014001">
    <property type="entry name" value="Helicase_ATP-bd"/>
</dbReference>
<evidence type="ECO:0000313" key="11">
    <source>
        <dbReference type="EMBL" id="MDE1243023.1"/>
    </source>
</evidence>
<proteinExistence type="inferred from homology"/>
<dbReference type="SUPFAM" id="SSF52540">
    <property type="entry name" value="P-loop containing nucleoside triphosphate hydrolases"/>
    <property type="match status" value="1"/>
</dbReference>
<keyword evidence="4" id="KW-0547">Nucleotide-binding</keyword>
<evidence type="ECO:0000256" key="8">
    <source>
        <dbReference type="ARBA" id="ARBA00023118"/>
    </source>
</evidence>
<dbReference type="RefSeq" id="WP_171979987.1">
    <property type="nucleotide sequence ID" value="NZ_JAKNBA010000022.1"/>
</dbReference>
<evidence type="ECO:0000256" key="4">
    <source>
        <dbReference type="ARBA" id="ARBA00022741"/>
    </source>
</evidence>
<evidence type="ECO:0000256" key="1">
    <source>
        <dbReference type="ARBA" id="ARBA00006847"/>
    </source>
</evidence>
<dbReference type="InterPro" id="IPR038257">
    <property type="entry name" value="CRISPR-assoc_Cas3_HD_sf"/>
</dbReference>
<evidence type="ECO:0000313" key="12">
    <source>
        <dbReference type="Proteomes" id="UP001140979"/>
    </source>
</evidence>
<comment type="similarity">
    <text evidence="1">In the N-terminal section; belongs to the CRISPR-associated nuclease Cas3-HD family.</text>
</comment>
<dbReference type="Gene3D" id="3.40.50.300">
    <property type="entry name" value="P-loop containing nucleotide triphosphate hydrolases"/>
    <property type="match status" value="1"/>
</dbReference>
<keyword evidence="8" id="KW-0051">Antiviral defense</keyword>
<dbReference type="Proteomes" id="UP001140979">
    <property type="component" value="Unassembled WGS sequence"/>
</dbReference>
<dbReference type="NCBIfam" id="TIGR01596">
    <property type="entry name" value="cas3_HD"/>
    <property type="match status" value="1"/>
</dbReference>
<keyword evidence="3" id="KW-0479">Metal-binding</keyword>
<dbReference type="InterPro" id="IPR006483">
    <property type="entry name" value="CRISPR-assoc_Cas3_HD"/>
</dbReference>
<evidence type="ECO:0000259" key="10">
    <source>
        <dbReference type="PROSITE" id="PS51643"/>
    </source>
</evidence>
<keyword evidence="6" id="KW-0347">Helicase</keyword>
<dbReference type="Pfam" id="PF18019">
    <property type="entry name" value="Cas3_HD"/>
    <property type="match status" value="1"/>
</dbReference>
<sequence length="984" mass="111986">MMVTFVSQCEKNALKKTRRVLDAFANRIGDNTWQTLITEEGLLTVKKMLRQTASRSTAVSCHWIRSRSRSQFLWVVGNRKKFNSEGVVPVNYTIVNDIKMDETKIMSEVVYANTQKQLLSEHLFAVGAVAALLVEQLFKGAQPALKQAAFVSGCLHDIGKLDPEYRKWLEQAINKNKKLEIEQQEDGVHIDAAKFSFEKHPRHNEISLWLCQFIDLNPMLANKKLVEYIEHVVYWHHAKPIRKDEYIKIHDVHRKLSAIYQEKGMQELVEHSRLVLNSVMDIQKDYPNPVVIADFTKCSVKYDEDSVLDFRRTDLPHYKHYALEDSFDLYLRDINFNAKANILRACVISADRKISSLRSEELSNYIATGTLDLLVEQTLQQQSSLTQQIHECLLGFEQKFPSSERNQAQAVTAKALLDVEQVAVLNGPAGCGKTKIALEWAKLSGVKKIIWICPRVQVCEGLYQDLISDEYLPDGKVEICTGEFKYTSHQGEKVATPRGKEFSGDIVLTTIDQVVNSIITHTNVTAFTDFLNSHIVFDEFHEYIPMPAFNLLFSELVQAKKLIGSSANTLLVSATPNYSFVENILEIDKQDIKSIQSFNQSEYKINFEFFDEDNRDESNPLFRLQPKDTIVISNTATLAQQAFIHNQKKENAILFHGKFKTKDKHAIFKKVYTSFKADGTREFDVLRSGPIVQAALNITCAQMTTEFTLAENFLQRLGRLDRFGKSHSVNQYTIAIPSVIAESNGKITCSCSRFLNRSNSYRSAYAWYEFLQSNLTDKSLSINAIYELYEQFYATGQGRKAVEQDLISALKESVKVISAKVHDPIRFIKKQKASDKKKLKKSSLRGDSRFVQMAVMNITSFDNYSITNEYAIDWQETDSDFSNCYTESLNLLRASGIIDYVAKKHGRIDETTPIEKIPAKSMALRKQVLEGAAIEPQHPIYLSYTPSDLSTKLGENEGDESFIYYLRGTKQVIGAMSLTKVVQS</sequence>
<dbReference type="Pfam" id="PF21384">
    <property type="entry name" value="Cas3_I-F_Cas2"/>
    <property type="match status" value="1"/>
</dbReference>
<evidence type="ECO:0000256" key="6">
    <source>
        <dbReference type="ARBA" id="ARBA00022806"/>
    </source>
</evidence>
<keyword evidence="5" id="KW-0378">Hydrolase</keyword>
<dbReference type="InterPro" id="IPR006935">
    <property type="entry name" value="Helicase/UvrB_N"/>
</dbReference>
<dbReference type="PROSITE" id="PS51643">
    <property type="entry name" value="HD_CAS3"/>
    <property type="match status" value="1"/>
</dbReference>
<comment type="similarity">
    <text evidence="2">In the central section; belongs to the CRISPR-associated helicase Cas3 family.</text>
</comment>
<feature type="domain" description="Helicase ATP-binding" evidence="9">
    <location>
        <begin position="414"/>
        <end position="594"/>
    </location>
</feature>
<dbReference type="GO" id="GO:0051607">
    <property type="term" value="P:defense response to virus"/>
    <property type="evidence" value="ECO:0007669"/>
    <property type="project" value="UniProtKB-KW"/>
</dbReference>
<dbReference type="InterPro" id="IPR054712">
    <property type="entry name" value="Cas3-like_dom"/>
</dbReference>
<dbReference type="GO" id="GO:0005524">
    <property type="term" value="F:ATP binding"/>
    <property type="evidence" value="ECO:0007669"/>
    <property type="project" value="UniProtKB-KW"/>
</dbReference>
<dbReference type="CDD" id="cd09641">
    <property type="entry name" value="Cas3''_I"/>
    <property type="match status" value="1"/>
</dbReference>
<dbReference type="GO" id="GO:0046872">
    <property type="term" value="F:metal ion binding"/>
    <property type="evidence" value="ECO:0007669"/>
    <property type="project" value="UniProtKB-KW"/>
</dbReference>
<dbReference type="PROSITE" id="PS51192">
    <property type="entry name" value="HELICASE_ATP_BIND_1"/>
    <property type="match status" value="1"/>
</dbReference>
<evidence type="ECO:0000256" key="5">
    <source>
        <dbReference type="ARBA" id="ARBA00022801"/>
    </source>
</evidence>
<feature type="domain" description="HD Cas3-type" evidence="10">
    <location>
        <begin position="112"/>
        <end position="354"/>
    </location>
</feature>
<organism evidence="11 12">
    <name type="scientific">Vibrio aestuarianus</name>
    <dbReference type="NCBI Taxonomy" id="28171"/>
    <lineage>
        <taxon>Bacteria</taxon>
        <taxon>Pseudomonadati</taxon>
        <taxon>Pseudomonadota</taxon>
        <taxon>Gammaproteobacteria</taxon>
        <taxon>Vibrionales</taxon>
        <taxon>Vibrionaceae</taxon>
        <taxon>Vibrio</taxon>
    </lineage>
</organism>
<evidence type="ECO:0000256" key="3">
    <source>
        <dbReference type="ARBA" id="ARBA00022723"/>
    </source>
</evidence>
<keyword evidence="7" id="KW-0067">ATP-binding</keyword>
<gene>
    <name evidence="11" type="ORF">L9W94_12875</name>
</gene>
<keyword evidence="11" id="KW-0540">Nuclease</keyword>
<name>A0A9X4EYD6_9VIBR</name>
<evidence type="ECO:0000256" key="7">
    <source>
        <dbReference type="ARBA" id="ARBA00022840"/>
    </source>
</evidence>
<dbReference type="Gene3D" id="1.10.3210.30">
    <property type="match status" value="1"/>
</dbReference>
<dbReference type="GO" id="GO:0003677">
    <property type="term" value="F:DNA binding"/>
    <property type="evidence" value="ECO:0007669"/>
    <property type="project" value="InterPro"/>
</dbReference>
<dbReference type="InterPro" id="IPR048823">
    <property type="entry name" value="Cas3_I-F_Cas2"/>
</dbReference>
<dbReference type="Pfam" id="PF22590">
    <property type="entry name" value="Cas3-like_C_2"/>
    <property type="match status" value="1"/>
</dbReference>
<dbReference type="EMBL" id="JAKNBA010000022">
    <property type="protein sequence ID" value="MDE1243023.1"/>
    <property type="molecule type" value="Genomic_DNA"/>
</dbReference>
<accession>A0A9X4EYD6</accession>
<dbReference type="SMART" id="SM00487">
    <property type="entry name" value="DEXDc"/>
    <property type="match status" value="1"/>
</dbReference>
<dbReference type="Pfam" id="PF04851">
    <property type="entry name" value="ResIII"/>
    <property type="match status" value="1"/>
</dbReference>
<reference evidence="11" key="1">
    <citation type="submission" date="2022-02" db="EMBL/GenBank/DDBJ databases">
        <title>Emergence and expansion in Europe of a Vibrio aestuarianus clonal complex pathogenic for oysters.</title>
        <authorList>
            <person name="Mesnil A."/>
            <person name="Travers M.-A."/>
        </authorList>
    </citation>
    <scope>NUCLEOTIDE SEQUENCE</scope>
    <source>
        <strain evidence="11">19_064_11T1</strain>
    </source>
</reference>
<protein>
    <submittedName>
        <fullName evidence="11">CRISPR-associated endonuclease Cas3</fullName>
    </submittedName>
</protein>
<dbReference type="GO" id="GO:0004386">
    <property type="term" value="F:helicase activity"/>
    <property type="evidence" value="ECO:0007669"/>
    <property type="project" value="UniProtKB-KW"/>
</dbReference>
<evidence type="ECO:0000259" key="9">
    <source>
        <dbReference type="PROSITE" id="PS51192"/>
    </source>
</evidence>
<evidence type="ECO:0000256" key="2">
    <source>
        <dbReference type="ARBA" id="ARBA00009046"/>
    </source>
</evidence>
<dbReference type="InterPro" id="IPR027417">
    <property type="entry name" value="P-loop_NTPase"/>
</dbReference>
<dbReference type="GO" id="GO:0004519">
    <property type="term" value="F:endonuclease activity"/>
    <property type="evidence" value="ECO:0007669"/>
    <property type="project" value="UniProtKB-KW"/>
</dbReference>
<dbReference type="AlphaFoldDB" id="A0A9X4EYD6"/>
<dbReference type="GO" id="GO:0016787">
    <property type="term" value="F:hydrolase activity"/>
    <property type="evidence" value="ECO:0007669"/>
    <property type="project" value="UniProtKB-KW"/>
</dbReference>
<keyword evidence="11" id="KW-0255">Endonuclease</keyword>